<dbReference type="GO" id="GO:0005262">
    <property type="term" value="F:calcium channel activity"/>
    <property type="evidence" value="ECO:0007669"/>
    <property type="project" value="TreeGrafter"/>
</dbReference>
<dbReference type="GO" id="GO:0005886">
    <property type="term" value="C:plasma membrane"/>
    <property type="evidence" value="ECO:0007669"/>
    <property type="project" value="TreeGrafter"/>
</dbReference>
<dbReference type="Gene3D" id="1.20.1420.30">
    <property type="entry name" value="NCX, central ion-binding region"/>
    <property type="match status" value="1"/>
</dbReference>
<feature type="transmembrane region" description="Helical" evidence="5">
    <location>
        <begin position="104"/>
        <end position="121"/>
    </location>
</feature>
<evidence type="ECO:0000313" key="8">
    <source>
        <dbReference type="Proteomes" id="UP000634004"/>
    </source>
</evidence>
<evidence type="ECO:0000313" key="7">
    <source>
        <dbReference type="EMBL" id="GHB04795.1"/>
    </source>
</evidence>
<keyword evidence="2 5" id="KW-0812">Transmembrane</keyword>
<dbReference type="RefSeq" id="WP_189499630.1">
    <property type="nucleotide sequence ID" value="NZ_BMZH01000022.1"/>
</dbReference>
<feature type="transmembrane region" description="Helical" evidence="5">
    <location>
        <begin position="261"/>
        <end position="281"/>
    </location>
</feature>
<proteinExistence type="predicted"/>
<feature type="transmembrane region" description="Helical" evidence="5">
    <location>
        <begin position="164"/>
        <end position="184"/>
    </location>
</feature>
<evidence type="ECO:0000256" key="3">
    <source>
        <dbReference type="ARBA" id="ARBA00022989"/>
    </source>
</evidence>
<reference evidence="7" key="1">
    <citation type="journal article" date="2014" name="Int. J. Syst. Evol. Microbiol.">
        <title>Complete genome sequence of Corynebacterium casei LMG S-19264T (=DSM 44701T), isolated from a smear-ripened cheese.</title>
        <authorList>
            <consortium name="US DOE Joint Genome Institute (JGI-PGF)"/>
            <person name="Walter F."/>
            <person name="Albersmeier A."/>
            <person name="Kalinowski J."/>
            <person name="Ruckert C."/>
        </authorList>
    </citation>
    <scope>NUCLEOTIDE SEQUENCE</scope>
    <source>
        <strain evidence="7">KCTC 32513</strain>
    </source>
</reference>
<dbReference type="PANTHER" id="PTHR10846">
    <property type="entry name" value="SODIUM/POTASSIUM/CALCIUM EXCHANGER"/>
    <property type="match status" value="1"/>
</dbReference>
<evidence type="ECO:0000259" key="6">
    <source>
        <dbReference type="Pfam" id="PF01699"/>
    </source>
</evidence>
<gene>
    <name evidence="7" type="primary">yrbG</name>
    <name evidence="7" type="ORF">GCM10009069_29230</name>
</gene>
<dbReference type="GO" id="GO:0006874">
    <property type="term" value="P:intracellular calcium ion homeostasis"/>
    <property type="evidence" value="ECO:0007669"/>
    <property type="project" value="TreeGrafter"/>
</dbReference>
<dbReference type="AlphaFoldDB" id="A0A8J3G3U1"/>
<dbReference type="GO" id="GO:0008273">
    <property type="term" value="F:calcium, potassium:sodium antiporter activity"/>
    <property type="evidence" value="ECO:0007669"/>
    <property type="project" value="TreeGrafter"/>
</dbReference>
<dbReference type="Pfam" id="PF01699">
    <property type="entry name" value="Na_Ca_ex"/>
    <property type="match status" value="2"/>
</dbReference>
<evidence type="ECO:0000256" key="4">
    <source>
        <dbReference type="ARBA" id="ARBA00023136"/>
    </source>
</evidence>
<feature type="transmembrane region" description="Helical" evidence="5">
    <location>
        <begin position="230"/>
        <end position="255"/>
    </location>
</feature>
<accession>A0A8J3G3U1</accession>
<sequence length="313" mass="32150">MFVDFAFIILGLLLLVGGGEAIVRGSVSVADRFGMSKALIGATLVGFGTSLPEFVATFGAAAQGADGIAFGNVLGSDIVNLLFILGLCSLIYPMVTPKEGLKRDFFFVMIASVACLVAIVLGGISQIFAAILCVLFLIYILNIFRSDREGLEGDIPEVRYPLPIAAIFVVIGIALLVGGAGVLIKGSVGVATAFGVSEAIIGITIVGVGTSAPELAASLVASVKKENAIAFGNIVGSNIFNVFAVLGITGLIFPITVSSNFSIFDGLVLVAATAAMFGFALTKGKISRLEGAALTSAYIVYLVWLIIRATAAA</sequence>
<dbReference type="PANTHER" id="PTHR10846:SF8">
    <property type="entry name" value="INNER MEMBRANE PROTEIN YRBG"/>
    <property type="match status" value="1"/>
</dbReference>
<feature type="domain" description="Sodium/calcium exchanger membrane region" evidence="6">
    <location>
        <begin position="5"/>
        <end position="143"/>
    </location>
</feature>
<dbReference type="EMBL" id="BMZH01000022">
    <property type="protein sequence ID" value="GHB04795.1"/>
    <property type="molecule type" value="Genomic_DNA"/>
</dbReference>
<comment type="caution">
    <text evidence="7">The sequence shown here is derived from an EMBL/GenBank/DDBJ whole genome shotgun (WGS) entry which is preliminary data.</text>
</comment>
<evidence type="ECO:0000256" key="1">
    <source>
        <dbReference type="ARBA" id="ARBA00004141"/>
    </source>
</evidence>
<comment type="subcellular location">
    <subcellularLocation>
        <location evidence="1">Membrane</location>
        <topology evidence="1">Multi-pass membrane protein</topology>
    </subcellularLocation>
</comment>
<feature type="domain" description="Sodium/calcium exchanger membrane region" evidence="6">
    <location>
        <begin position="165"/>
        <end position="306"/>
    </location>
</feature>
<organism evidence="7 8">
    <name type="scientific">Algimonas arctica</name>
    <dbReference type="NCBI Taxonomy" id="1479486"/>
    <lineage>
        <taxon>Bacteria</taxon>
        <taxon>Pseudomonadati</taxon>
        <taxon>Pseudomonadota</taxon>
        <taxon>Alphaproteobacteria</taxon>
        <taxon>Maricaulales</taxon>
        <taxon>Robiginitomaculaceae</taxon>
        <taxon>Algimonas</taxon>
    </lineage>
</organism>
<dbReference type="InterPro" id="IPR004481">
    <property type="entry name" value="K/Na/Ca-exchanger"/>
</dbReference>
<name>A0A8J3G3U1_9PROT</name>
<dbReference type="NCBIfam" id="TIGR00367">
    <property type="entry name" value="calcium/sodium antiporter"/>
    <property type="match status" value="1"/>
</dbReference>
<keyword evidence="3 5" id="KW-1133">Transmembrane helix</keyword>
<evidence type="ECO:0000256" key="5">
    <source>
        <dbReference type="SAM" id="Phobius"/>
    </source>
</evidence>
<feature type="transmembrane region" description="Helical" evidence="5">
    <location>
        <begin position="293"/>
        <end position="311"/>
    </location>
</feature>
<evidence type="ECO:0000256" key="2">
    <source>
        <dbReference type="ARBA" id="ARBA00022692"/>
    </source>
</evidence>
<dbReference type="InterPro" id="IPR004837">
    <property type="entry name" value="NaCa_Exmemb"/>
</dbReference>
<dbReference type="InterPro" id="IPR044880">
    <property type="entry name" value="NCX_ion-bd_dom_sf"/>
</dbReference>
<keyword evidence="4 5" id="KW-0472">Membrane</keyword>
<protein>
    <submittedName>
        <fullName evidence="7">Sodium:calcium antiporter</fullName>
    </submittedName>
</protein>
<reference evidence="7" key="2">
    <citation type="submission" date="2020-09" db="EMBL/GenBank/DDBJ databases">
        <authorList>
            <person name="Sun Q."/>
            <person name="Kim S."/>
        </authorList>
    </citation>
    <scope>NUCLEOTIDE SEQUENCE</scope>
    <source>
        <strain evidence="7">KCTC 32513</strain>
    </source>
</reference>
<dbReference type="Proteomes" id="UP000634004">
    <property type="component" value="Unassembled WGS sequence"/>
</dbReference>
<feature type="transmembrane region" description="Helical" evidence="5">
    <location>
        <begin position="73"/>
        <end position="92"/>
    </location>
</feature>
<keyword evidence="8" id="KW-1185">Reference proteome</keyword>